<evidence type="ECO:0000259" key="8">
    <source>
        <dbReference type="Pfam" id="PF07731"/>
    </source>
</evidence>
<feature type="region of interest" description="Disordered" evidence="5">
    <location>
        <begin position="828"/>
        <end position="862"/>
    </location>
</feature>
<feature type="transmembrane region" description="Helical" evidence="6">
    <location>
        <begin position="135"/>
        <end position="155"/>
    </location>
</feature>
<evidence type="ECO:0000313" key="10">
    <source>
        <dbReference type="EMBL" id="KAJ2675472.1"/>
    </source>
</evidence>
<evidence type="ECO:0000256" key="5">
    <source>
        <dbReference type="SAM" id="MobiDB-lite"/>
    </source>
</evidence>
<feature type="domain" description="Plastocyanin-like" evidence="7">
    <location>
        <begin position="466"/>
        <end position="595"/>
    </location>
</feature>
<evidence type="ECO:0000256" key="4">
    <source>
        <dbReference type="ARBA" id="ARBA00023008"/>
    </source>
</evidence>
<dbReference type="PANTHER" id="PTHR11709">
    <property type="entry name" value="MULTI-COPPER OXIDASE"/>
    <property type="match status" value="1"/>
</dbReference>
<accession>A0A9W8G602</accession>
<dbReference type="OrthoDB" id="2121828at2759"/>
<feature type="transmembrane region" description="Helical" evidence="6">
    <location>
        <begin position="64"/>
        <end position="82"/>
    </location>
</feature>
<feature type="transmembrane region" description="Helical" evidence="6">
    <location>
        <begin position="242"/>
        <end position="261"/>
    </location>
</feature>
<evidence type="ECO:0000256" key="6">
    <source>
        <dbReference type="SAM" id="Phobius"/>
    </source>
</evidence>
<feature type="compositionally biased region" description="Basic and acidic residues" evidence="5">
    <location>
        <begin position="833"/>
        <end position="847"/>
    </location>
</feature>
<keyword evidence="3" id="KW-0560">Oxidoreductase</keyword>
<dbReference type="GO" id="GO:0033215">
    <property type="term" value="P:reductive iron assimilation"/>
    <property type="evidence" value="ECO:0007669"/>
    <property type="project" value="TreeGrafter"/>
</dbReference>
<feature type="transmembrane region" description="Helical" evidence="6">
    <location>
        <begin position="98"/>
        <end position="123"/>
    </location>
</feature>
<dbReference type="InterPro" id="IPR001117">
    <property type="entry name" value="Cu-oxidase_2nd"/>
</dbReference>
<dbReference type="Pfam" id="PF07732">
    <property type="entry name" value="Cu-oxidase_3"/>
    <property type="match status" value="1"/>
</dbReference>
<keyword evidence="4" id="KW-0186">Copper</keyword>
<reference evidence="10" key="1">
    <citation type="submission" date="2022-07" db="EMBL/GenBank/DDBJ databases">
        <title>Phylogenomic reconstructions and comparative analyses of Kickxellomycotina fungi.</title>
        <authorList>
            <person name="Reynolds N.K."/>
            <person name="Stajich J.E."/>
            <person name="Barry K."/>
            <person name="Grigoriev I.V."/>
            <person name="Crous P."/>
            <person name="Smith M.E."/>
        </authorList>
    </citation>
    <scope>NUCLEOTIDE SEQUENCE</scope>
    <source>
        <strain evidence="10">NRRL 3115</strain>
    </source>
</reference>
<dbReference type="AlphaFoldDB" id="A0A9W8G602"/>
<dbReference type="InterPro" id="IPR008972">
    <property type="entry name" value="Cupredoxin"/>
</dbReference>
<evidence type="ECO:0000256" key="1">
    <source>
        <dbReference type="ARBA" id="ARBA00010609"/>
    </source>
</evidence>
<gene>
    <name evidence="10" type="primary">FET3_4</name>
    <name evidence="10" type="ORF">GGI25_003980</name>
</gene>
<comment type="caution">
    <text evidence="10">The sequence shown here is derived from an EMBL/GenBank/DDBJ whole genome shotgun (WGS) entry which is preliminary data.</text>
</comment>
<dbReference type="InterPro" id="IPR045087">
    <property type="entry name" value="Cu-oxidase_fam"/>
</dbReference>
<dbReference type="Pfam" id="PF07731">
    <property type="entry name" value="Cu-oxidase_2"/>
    <property type="match status" value="1"/>
</dbReference>
<protein>
    <submittedName>
        <fullName evidence="10">Ferroxidase fet3</fullName>
    </submittedName>
</protein>
<dbReference type="SUPFAM" id="SSF49503">
    <property type="entry name" value="Cupredoxins"/>
    <property type="match status" value="3"/>
</dbReference>
<evidence type="ECO:0000256" key="2">
    <source>
        <dbReference type="ARBA" id="ARBA00022723"/>
    </source>
</evidence>
<dbReference type="Gene3D" id="2.60.40.420">
    <property type="entry name" value="Cupredoxins - blue copper proteins"/>
    <property type="match status" value="3"/>
</dbReference>
<sequence length="889" mass="101287">MAVADTSNSQAGSPSGTEQMTPWIRNGLVIVSSIALFGSILTIVTFFVLLAFSSRRVNIPLVKITMAIQSANTVALIITLIIDDVRLTAEVLCSALRYILYVCYLTSIFMCSAVTVHLWLVITRRKLNQAKRNERWYYIIPLALALSLSAALASIPNKAYGMRDRCQISIIPSHDYIIIRWCLYYGWFVIASVISFLCMFSVLRSARRLTHTTHTHGRGYHASTEAYRNAVNARANSKRLRVMLYSEGFFLSLTFFLYPAVLHSIRDLTHIAVQYWVIEQEEYWIMQKREKASKVSNQIVENRPVNSVDDKRDIRNFTSMHGRLYHFIFSWTPEATLEYDWNIELVDFNMEELFTRKAIGINGKWPIPAVVADLGDMLVINLNNKLDEPTSLHFHGLFQNGTNFYDGAVGVTECGTPPGGSFTYRVSLDQVGTYWIHSHSKSQTADGLRLPLIIRDPKEHYRYDDEIILPLEDWFRESAPTLIKQFNDPDPHKRFKPIVPYAIIGGTCANRKKLNFVPGKTYRVRIANIGSSFDFHFSIEGHTLRVIEVDGVMVKERTTHGVTLGPGQRSSVLVKAQDTADSNYIFHADMYSDLIQMPRYNPLNFTGTVEYSPNARIRHVRGAPWMNVQDLDLEPLDEEPALEPDTRVTLDAYSGVFSDQTFRHSFNNITYMPPKVPTLLTALTTGEDAFNPEVYGRQSNTHVLNYMDVVEILVNNHDYYSHPFHLHGHVFQIIEMGTMRTGKYYTKDALDIPVKRDTVVIRGGHYAVLRFRASSFGVWLFHCHIDFHIMLGLQMVFVEAPDKIQEHLKGSKLPEMYRENCIAQGMKTTGNAEGRKGLDLGEQDREGPTPYPDQFESNEPPSGWKLISYIIYGNKNDVDTIATPTPRPK</sequence>
<dbReference type="GO" id="GO:0033573">
    <property type="term" value="C:high-affinity iron permease complex"/>
    <property type="evidence" value="ECO:0007669"/>
    <property type="project" value="TreeGrafter"/>
</dbReference>
<dbReference type="GO" id="GO:0004322">
    <property type="term" value="F:ferroxidase activity"/>
    <property type="evidence" value="ECO:0007669"/>
    <property type="project" value="TreeGrafter"/>
</dbReference>
<feature type="domain" description="Plastocyanin-like" evidence="9">
    <location>
        <begin position="350"/>
        <end position="458"/>
    </location>
</feature>
<keyword evidence="2" id="KW-0479">Metal-binding</keyword>
<comment type="similarity">
    <text evidence="1">Belongs to the multicopper oxidase family.</text>
</comment>
<keyword evidence="6" id="KW-0472">Membrane</keyword>
<dbReference type="GO" id="GO:0005507">
    <property type="term" value="F:copper ion binding"/>
    <property type="evidence" value="ECO:0007669"/>
    <property type="project" value="InterPro"/>
</dbReference>
<dbReference type="PROSITE" id="PS00080">
    <property type="entry name" value="MULTICOPPER_OXIDASE2"/>
    <property type="match status" value="1"/>
</dbReference>
<dbReference type="Pfam" id="PF00394">
    <property type="entry name" value="Cu-oxidase"/>
    <property type="match status" value="1"/>
</dbReference>
<organism evidence="10 11">
    <name type="scientific">Coemansia spiralis</name>
    <dbReference type="NCBI Taxonomy" id="417178"/>
    <lineage>
        <taxon>Eukaryota</taxon>
        <taxon>Fungi</taxon>
        <taxon>Fungi incertae sedis</taxon>
        <taxon>Zoopagomycota</taxon>
        <taxon>Kickxellomycotina</taxon>
        <taxon>Kickxellomycetes</taxon>
        <taxon>Kickxellales</taxon>
        <taxon>Kickxellaceae</taxon>
        <taxon>Coemansia</taxon>
    </lineage>
</organism>
<feature type="transmembrane region" description="Helical" evidence="6">
    <location>
        <begin position="28"/>
        <end position="52"/>
    </location>
</feature>
<dbReference type="PANTHER" id="PTHR11709:SF361">
    <property type="entry name" value="IRON TRANSPORT MULTICOPPER OXIDASE FET3"/>
    <property type="match status" value="1"/>
</dbReference>
<evidence type="ECO:0000256" key="3">
    <source>
        <dbReference type="ARBA" id="ARBA00023002"/>
    </source>
</evidence>
<dbReference type="InterPro" id="IPR011707">
    <property type="entry name" value="Cu-oxidase-like_N"/>
</dbReference>
<keyword evidence="6" id="KW-0812">Transmembrane</keyword>
<dbReference type="Gene3D" id="1.20.1070.10">
    <property type="entry name" value="Rhodopsin 7-helix transmembrane proteins"/>
    <property type="match status" value="1"/>
</dbReference>
<dbReference type="InterPro" id="IPR002355">
    <property type="entry name" value="Cu_oxidase_Cu_BS"/>
</dbReference>
<dbReference type="InterPro" id="IPR011706">
    <property type="entry name" value="Cu-oxidase_C"/>
</dbReference>
<feature type="domain" description="Plastocyanin-like" evidence="8">
    <location>
        <begin position="671"/>
        <end position="802"/>
    </location>
</feature>
<dbReference type="GO" id="GO:0010106">
    <property type="term" value="P:cellular response to iron ion starvation"/>
    <property type="evidence" value="ECO:0007669"/>
    <property type="project" value="TreeGrafter"/>
</dbReference>
<evidence type="ECO:0000259" key="9">
    <source>
        <dbReference type="Pfam" id="PF07732"/>
    </source>
</evidence>
<evidence type="ECO:0000259" key="7">
    <source>
        <dbReference type="Pfam" id="PF00394"/>
    </source>
</evidence>
<dbReference type="EMBL" id="JANBTW010000048">
    <property type="protein sequence ID" value="KAJ2675472.1"/>
    <property type="molecule type" value="Genomic_DNA"/>
</dbReference>
<name>A0A9W8G602_9FUNG</name>
<keyword evidence="6" id="KW-1133">Transmembrane helix</keyword>
<evidence type="ECO:0000313" key="11">
    <source>
        <dbReference type="Proteomes" id="UP001151518"/>
    </source>
</evidence>
<proteinExistence type="inferred from homology"/>
<dbReference type="Proteomes" id="UP001151518">
    <property type="component" value="Unassembled WGS sequence"/>
</dbReference>
<feature type="transmembrane region" description="Helical" evidence="6">
    <location>
        <begin position="184"/>
        <end position="203"/>
    </location>
</feature>